<gene>
    <name evidence="17" type="primary">nnrD</name>
    <name evidence="18" type="synonym">nnrE</name>
    <name evidence="22" type="ORF">GZA08_09220</name>
</gene>
<dbReference type="GO" id="GO:0110051">
    <property type="term" value="P:metabolite repair"/>
    <property type="evidence" value="ECO:0007669"/>
    <property type="project" value="TreeGrafter"/>
</dbReference>
<comment type="catalytic activity">
    <reaction evidence="15 17 19">
        <text>(6S)-NADHX + ADP = AMP + phosphate + NADH + H(+)</text>
        <dbReference type="Rhea" id="RHEA:32223"/>
        <dbReference type="ChEBI" id="CHEBI:15378"/>
        <dbReference type="ChEBI" id="CHEBI:43474"/>
        <dbReference type="ChEBI" id="CHEBI:57945"/>
        <dbReference type="ChEBI" id="CHEBI:64074"/>
        <dbReference type="ChEBI" id="CHEBI:456215"/>
        <dbReference type="ChEBI" id="CHEBI:456216"/>
        <dbReference type="EC" id="4.2.1.136"/>
    </reaction>
</comment>
<evidence type="ECO:0000256" key="4">
    <source>
        <dbReference type="ARBA" id="ARBA00009524"/>
    </source>
</evidence>
<dbReference type="SUPFAM" id="SSF53613">
    <property type="entry name" value="Ribokinase-like"/>
    <property type="match status" value="1"/>
</dbReference>
<keyword evidence="9 18" id="KW-0630">Potassium</keyword>
<dbReference type="RefSeq" id="WP_163892522.1">
    <property type="nucleotide sequence ID" value="NZ_JAAFYS010000002.1"/>
</dbReference>
<feature type="binding site" evidence="18">
    <location>
        <position position="124"/>
    </location>
    <ligand>
        <name>K(+)</name>
        <dbReference type="ChEBI" id="CHEBI:29103"/>
    </ligand>
</feature>
<comment type="similarity">
    <text evidence="3 19">In the N-terminal section; belongs to the NnrE/AIBP family.</text>
</comment>
<comment type="similarity">
    <text evidence="17">Belongs to the NnrD/CARKD family.</text>
</comment>
<feature type="domain" description="YjeF N-terminal" evidence="21">
    <location>
        <begin position="10"/>
        <end position="218"/>
    </location>
</feature>
<dbReference type="InterPro" id="IPR030677">
    <property type="entry name" value="Nnr"/>
</dbReference>
<feature type="domain" description="YjeF C-terminal" evidence="20">
    <location>
        <begin position="225"/>
        <end position="499"/>
    </location>
</feature>
<evidence type="ECO:0000256" key="2">
    <source>
        <dbReference type="ARBA" id="ARBA00000909"/>
    </source>
</evidence>
<evidence type="ECO:0000256" key="10">
    <source>
        <dbReference type="ARBA" id="ARBA00023027"/>
    </source>
</evidence>
<feature type="binding site" evidence="18">
    <location>
        <position position="63"/>
    </location>
    <ligand>
        <name>K(+)</name>
        <dbReference type="ChEBI" id="CHEBI:29103"/>
    </ligand>
</feature>
<comment type="catalytic activity">
    <reaction evidence="1 18 19">
        <text>(6R)-NADHX = (6S)-NADHX</text>
        <dbReference type="Rhea" id="RHEA:32215"/>
        <dbReference type="ChEBI" id="CHEBI:64074"/>
        <dbReference type="ChEBI" id="CHEBI:64075"/>
        <dbReference type="EC" id="5.1.99.6"/>
    </reaction>
</comment>
<feature type="binding site" evidence="17">
    <location>
        <position position="445"/>
    </location>
    <ligand>
        <name>(6S)-NADPHX</name>
        <dbReference type="ChEBI" id="CHEBI:64076"/>
    </ligand>
</feature>
<keyword evidence="8 17" id="KW-0521">NADP</keyword>
<dbReference type="HAMAP" id="MF_01965">
    <property type="entry name" value="NADHX_dehydratase"/>
    <property type="match status" value="1"/>
</dbReference>
<evidence type="ECO:0000256" key="16">
    <source>
        <dbReference type="ARBA" id="ARBA00049209"/>
    </source>
</evidence>
<dbReference type="GO" id="GO:0052856">
    <property type="term" value="F:NAD(P)HX epimerase activity"/>
    <property type="evidence" value="ECO:0007669"/>
    <property type="project" value="UniProtKB-UniRule"/>
</dbReference>
<protein>
    <recommendedName>
        <fullName evidence="19">Bifunctional NAD(P)H-hydrate repair enzyme</fullName>
    </recommendedName>
    <alternativeName>
        <fullName evidence="19">Nicotinamide nucleotide repair protein</fullName>
    </alternativeName>
    <domain>
        <recommendedName>
            <fullName evidence="19">ADP-dependent (S)-NAD(P)H-hydrate dehydratase</fullName>
            <ecNumber evidence="19">4.2.1.136</ecNumber>
        </recommendedName>
        <alternativeName>
            <fullName evidence="19">ADP-dependent NAD(P)HX dehydratase</fullName>
        </alternativeName>
    </domain>
    <domain>
        <recommendedName>
            <fullName evidence="19">NAD(P)H-hydrate epimerase</fullName>
            <ecNumber evidence="19">5.1.99.6</ecNumber>
        </recommendedName>
    </domain>
</protein>
<evidence type="ECO:0000256" key="5">
    <source>
        <dbReference type="ARBA" id="ARBA00022723"/>
    </source>
</evidence>
<comment type="cofactor">
    <cofactor evidence="17">
        <name>Mg(2+)</name>
        <dbReference type="ChEBI" id="CHEBI:18420"/>
    </cofactor>
</comment>
<feature type="binding site" evidence="17">
    <location>
        <position position="260"/>
    </location>
    <ligand>
        <name>(6S)-NADPHX</name>
        <dbReference type="ChEBI" id="CHEBI:64076"/>
    </ligand>
</feature>
<dbReference type="GO" id="GO:0046496">
    <property type="term" value="P:nicotinamide nucleotide metabolic process"/>
    <property type="evidence" value="ECO:0007669"/>
    <property type="project" value="UniProtKB-UniRule"/>
</dbReference>
<dbReference type="PROSITE" id="PS01050">
    <property type="entry name" value="YJEF_C_2"/>
    <property type="match status" value="1"/>
</dbReference>
<dbReference type="HAMAP" id="MF_01966">
    <property type="entry name" value="NADHX_epimerase"/>
    <property type="match status" value="1"/>
</dbReference>
<dbReference type="CDD" id="cd01171">
    <property type="entry name" value="YXKO-related"/>
    <property type="match status" value="1"/>
</dbReference>
<feature type="binding site" evidence="18">
    <location>
        <begin position="128"/>
        <end position="134"/>
    </location>
    <ligand>
        <name>(6S)-NADPHX</name>
        <dbReference type="ChEBI" id="CHEBI:64076"/>
    </ligand>
</feature>
<evidence type="ECO:0000259" key="20">
    <source>
        <dbReference type="PROSITE" id="PS51383"/>
    </source>
</evidence>
<dbReference type="Pfam" id="PF03853">
    <property type="entry name" value="YjeF_N"/>
    <property type="match status" value="1"/>
</dbReference>
<evidence type="ECO:0000259" key="21">
    <source>
        <dbReference type="PROSITE" id="PS51385"/>
    </source>
</evidence>
<evidence type="ECO:0000313" key="23">
    <source>
        <dbReference type="Proteomes" id="UP000474757"/>
    </source>
</evidence>
<evidence type="ECO:0000256" key="15">
    <source>
        <dbReference type="ARBA" id="ARBA00048238"/>
    </source>
</evidence>
<dbReference type="SUPFAM" id="SSF64153">
    <property type="entry name" value="YjeF N-terminal domain-like"/>
    <property type="match status" value="1"/>
</dbReference>
<comment type="similarity">
    <text evidence="4 19">In the C-terminal section; belongs to the NnrD/CARKD family.</text>
</comment>
<keyword evidence="10 17" id="KW-0520">NAD</keyword>
<feature type="binding site" evidence="17">
    <location>
        <position position="372"/>
    </location>
    <ligand>
        <name>(6S)-NADPHX</name>
        <dbReference type="ChEBI" id="CHEBI:64076"/>
    </ligand>
</feature>
<evidence type="ECO:0000256" key="3">
    <source>
        <dbReference type="ARBA" id="ARBA00006001"/>
    </source>
</evidence>
<dbReference type="PROSITE" id="PS51385">
    <property type="entry name" value="YJEF_N"/>
    <property type="match status" value="1"/>
</dbReference>
<evidence type="ECO:0000256" key="13">
    <source>
        <dbReference type="ARBA" id="ARBA00023268"/>
    </source>
</evidence>
<name>A0A6B2JXY9_9RHOB</name>
<feature type="binding site" evidence="18">
    <location>
        <position position="160"/>
    </location>
    <ligand>
        <name>K(+)</name>
        <dbReference type="ChEBI" id="CHEBI:29103"/>
    </ligand>
</feature>
<dbReference type="NCBIfam" id="TIGR00197">
    <property type="entry name" value="yjeF_nterm"/>
    <property type="match status" value="1"/>
</dbReference>
<dbReference type="InterPro" id="IPR000631">
    <property type="entry name" value="CARKD"/>
</dbReference>
<dbReference type="InterPro" id="IPR004443">
    <property type="entry name" value="YjeF_N_dom"/>
</dbReference>
<organism evidence="22 23">
    <name type="scientific">Pseudoroseicyclus tamaricis</name>
    <dbReference type="NCBI Taxonomy" id="2705421"/>
    <lineage>
        <taxon>Bacteria</taxon>
        <taxon>Pseudomonadati</taxon>
        <taxon>Pseudomonadota</taxon>
        <taxon>Alphaproteobacteria</taxon>
        <taxon>Rhodobacterales</taxon>
        <taxon>Paracoccaceae</taxon>
        <taxon>Pseudoroseicyclus</taxon>
    </lineage>
</organism>
<comment type="function">
    <text evidence="14 19">Bifunctional enzyme that catalyzes the epimerization of the S- and R-forms of NAD(P)HX and the dehydration of the S-form of NAD(P)HX at the expense of ADP, which is converted to AMP. This allows the repair of both epimers of NAD(P)HX, a damaged form of NAD(P)H that is a result of enzymatic or heat-dependent hydration.</text>
</comment>
<comment type="subunit">
    <text evidence="17">Homotetramer.</text>
</comment>
<dbReference type="EC" id="4.2.1.136" evidence="19"/>
<reference evidence="22 23" key="1">
    <citation type="submission" date="2020-02" db="EMBL/GenBank/DDBJ databases">
        <title>Pseudoroseicyclus tamarix, sp. nov., isolated from offshore sediment of a Tamarix chinensis forest.</title>
        <authorList>
            <person name="Gai Y."/>
        </authorList>
    </citation>
    <scope>NUCLEOTIDE SEQUENCE [LARGE SCALE GENOMIC DNA]</scope>
    <source>
        <strain evidence="22 23">CLL3-39</strain>
    </source>
</reference>
<proteinExistence type="inferred from homology"/>
<keyword evidence="23" id="KW-1185">Reference proteome</keyword>
<feature type="binding site" evidence="18">
    <location>
        <position position="157"/>
    </location>
    <ligand>
        <name>(6S)-NADPHX</name>
        <dbReference type="ChEBI" id="CHEBI:64076"/>
    </ligand>
</feature>
<evidence type="ECO:0000256" key="7">
    <source>
        <dbReference type="ARBA" id="ARBA00022840"/>
    </source>
</evidence>
<keyword evidence="5 18" id="KW-0479">Metal-binding</keyword>
<dbReference type="NCBIfam" id="TIGR00196">
    <property type="entry name" value="yjeF_cterm"/>
    <property type="match status" value="1"/>
</dbReference>
<feature type="binding site" evidence="18">
    <location>
        <begin position="62"/>
        <end position="66"/>
    </location>
    <ligand>
        <name>(6S)-NADPHX</name>
        <dbReference type="ChEBI" id="CHEBI:64076"/>
    </ligand>
</feature>
<dbReference type="InterPro" id="IPR036652">
    <property type="entry name" value="YjeF_N_dom_sf"/>
</dbReference>
<keyword evidence="12 17" id="KW-0456">Lyase</keyword>
<comment type="caution">
    <text evidence="18">Lacks conserved residue(s) required for the propagation of feature annotation.</text>
</comment>
<comment type="similarity">
    <text evidence="18">Belongs to the NnrE/AIBP family.</text>
</comment>
<dbReference type="EMBL" id="JAAGAB010000002">
    <property type="protein sequence ID" value="NDV01144.1"/>
    <property type="molecule type" value="Genomic_DNA"/>
</dbReference>
<keyword evidence="6 17" id="KW-0547">Nucleotide-binding</keyword>
<dbReference type="Gene3D" id="3.40.50.10260">
    <property type="entry name" value="YjeF N-terminal domain"/>
    <property type="match status" value="1"/>
</dbReference>
<dbReference type="GO" id="GO:0046872">
    <property type="term" value="F:metal ion binding"/>
    <property type="evidence" value="ECO:0007669"/>
    <property type="project" value="UniProtKB-UniRule"/>
</dbReference>
<dbReference type="PIRSF" id="PIRSF017184">
    <property type="entry name" value="Nnr"/>
    <property type="match status" value="1"/>
</dbReference>
<dbReference type="PROSITE" id="PS51383">
    <property type="entry name" value="YJEF_C_3"/>
    <property type="match status" value="1"/>
</dbReference>
<evidence type="ECO:0000256" key="17">
    <source>
        <dbReference type="HAMAP-Rule" id="MF_01965"/>
    </source>
</evidence>
<evidence type="ECO:0000256" key="19">
    <source>
        <dbReference type="PIRNR" id="PIRNR017184"/>
    </source>
</evidence>
<dbReference type="GO" id="GO:0052855">
    <property type="term" value="F:ADP-dependent NAD(P)H-hydrate dehydratase activity"/>
    <property type="evidence" value="ECO:0007669"/>
    <property type="project" value="UniProtKB-UniRule"/>
</dbReference>
<dbReference type="Pfam" id="PF01256">
    <property type="entry name" value="Carb_kinase"/>
    <property type="match status" value="1"/>
</dbReference>
<sequence>MRPVLSPEEMRAVEAAAMTSGRVTGAELMLRAGAGVVAAVEGRWSALAAGGGRAVVLAGRGNNGGDGYVIARLLREKGWSVAIHALGEPATKDAAAMREDWGAPVLELEALDGAALDGAELVVDALFGTGLTRPLAPAVSGALRLAQEAGVRLVAVDILSGLSAETGQVLSEAPFVERPADLTVTFQAPKLGHVLTPGARLTGPLEVVDIGLGAWLGEALEGWQVVQLTGPGGAQDKVQGHKYDHGHALVFAGGVGRGGAGRLAARSALRIGAGAVTLAPTPGALQENAAALDAVMLRAVAGVEAAEALLEDSRLNALCLGPGCGVARAAEILPVLARSGRALVLDADALTALAEEPARLGDAGPRSVLTPHPGEFARLFPDLGEALKAGRSKLEVTREAAARIGAVVLLKGPDTVIAAPDGRAAINDAGGQGAVPWLATAGAGDVLAGFVTGLLARGWPPFEAAAHATWLHTACARSFGPGLIAEDLAEELPKVLRRLASGESA</sequence>
<accession>A0A6B2JXY9</accession>
<evidence type="ECO:0000256" key="18">
    <source>
        <dbReference type="HAMAP-Rule" id="MF_01966"/>
    </source>
</evidence>
<dbReference type="InterPro" id="IPR017953">
    <property type="entry name" value="Carbohydrate_kinase_pred_CS"/>
</dbReference>
<evidence type="ECO:0000256" key="9">
    <source>
        <dbReference type="ARBA" id="ARBA00022958"/>
    </source>
</evidence>
<dbReference type="InterPro" id="IPR029056">
    <property type="entry name" value="Ribokinase-like"/>
</dbReference>
<dbReference type="GO" id="GO:0005524">
    <property type="term" value="F:ATP binding"/>
    <property type="evidence" value="ECO:0007669"/>
    <property type="project" value="UniProtKB-UniRule"/>
</dbReference>
<evidence type="ECO:0000256" key="14">
    <source>
        <dbReference type="ARBA" id="ARBA00025153"/>
    </source>
</evidence>
<comment type="function">
    <text evidence="17">Catalyzes the dehydration of the S-form of NAD(P)HX at the expense of ADP, which is converted to AMP. Together with NAD(P)HX epimerase, which catalyzes the epimerization of the S- and R-forms, the enzyme allows the repair of both epimers of NAD(P)HX, a damaged form of NAD(P)H that is a result of enzymatic or heat-dependent hydration.</text>
</comment>
<feature type="binding site" evidence="17">
    <location>
        <begin position="411"/>
        <end position="415"/>
    </location>
    <ligand>
        <name>AMP</name>
        <dbReference type="ChEBI" id="CHEBI:456215"/>
    </ligand>
</feature>
<comment type="catalytic activity">
    <reaction evidence="2 18 19">
        <text>(6R)-NADPHX = (6S)-NADPHX</text>
        <dbReference type="Rhea" id="RHEA:32227"/>
        <dbReference type="ChEBI" id="CHEBI:64076"/>
        <dbReference type="ChEBI" id="CHEBI:64077"/>
        <dbReference type="EC" id="5.1.99.6"/>
    </reaction>
</comment>
<keyword evidence="7 17" id="KW-0067">ATP-binding</keyword>
<evidence type="ECO:0000256" key="1">
    <source>
        <dbReference type="ARBA" id="ARBA00000013"/>
    </source>
</evidence>
<evidence type="ECO:0000256" key="11">
    <source>
        <dbReference type="ARBA" id="ARBA00023235"/>
    </source>
</evidence>
<feature type="binding site" evidence="17">
    <location>
        <position position="323"/>
    </location>
    <ligand>
        <name>(6S)-NADPHX</name>
        <dbReference type="ChEBI" id="CHEBI:64076"/>
    </ligand>
</feature>
<evidence type="ECO:0000256" key="6">
    <source>
        <dbReference type="ARBA" id="ARBA00022741"/>
    </source>
</evidence>
<keyword evidence="13" id="KW-0511">Multifunctional enzyme</keyword>
<dbReference type="PANTHER" id="PTHR12592">
    <property type="entry name" value="ATP-DEPENDENT (S)-NAD(P)H-HYDRATE DEHYDRATASE FAMILY MEMBER"/>
    <property type="match status" value="1"/>
</dbReference>
<dbReference type="PANTHER" id="PTHR12592:SF0">
    <property type="entry name" value="ATP-DEPENDENT (S)-NAD(P)H-HYDRATE DEHYDRATASE"/>
    <property type="match status" value="1"/>
</dbReference>
<comment type="function">
    <text evidence="18">Catalyzes the epimerization of the S- and R-forms of NAD(P)HX, a damaged form of NAD(P)H that is a result of enzymatic or heat-dependent hydration. This is a prerequisite for the S-specific NAD(P)H-hydrate dehydratase to allow the repair of both epimers of NAD(P)HX.</text>
</comment>
<evidence type="ECO:0000313" key="22">
    <source>
        <dbReference type="EMBL" id="NDV01144.1"/>
    </source>
</evidence>
<comment type="caution">
    <text evidence="22">The sequence shown here is derived from an EMBL/GenBank/DDBJ whole genome shotgun (WGS) entry which is preliminary data.</text>
</comment>
<dbReference type="AlphaFoldDB" id="A0A6B2JXY9"/>
<comment type="catalytic activity">
    <reaction evidence="16 17 19">
        <text>(6S)-NADPHX + ADP = AMP + phosphate + NADPH + H(+)</text>
        <dbReference type="Rhea" id="RHEA:32235"/>
        <dbReference type="ChEBI" id="CHEBI:15378"/>
        <dbReference type="ChEBI" id="CHEBI:43474"/>
        <dbReference type="ChEBI" id="CHEBI:57783"/>
        <dbReference type="ChEBI" id="CHEBI:64076"/>
        <dbReference type="ChEBI" id="CHEBI:456215"/>
        <dbReference type="ChEBI" id="CHEBI:456216"/>
        <dbReference type="EC" id="4.2.1.136"/>
    </reaction>
</comment>
<evidence type="ECO:0000256" key="12">
    <source>
        <dbReference type="ARBA" id="ARBA00023239"/>
    </source>
</evidence>
<dbReference type="Gene3D" id="3.40.1190.20">
    <property type="match status" value="1"/>
</dbReference>
<comment type="cofactor">
    <cofactor evidence="18 19">
        <name>K(+)</name>
        <dbReference type="ChEBI" id="CHEBI:29103"/>
    </cofactor>
    <text evidence="18 19">Binds 1 potassium ion per subunit.</text>
</comment>
<keyword evidence="11 18" id="KW-0413">Isomerase</keyword>
<dbReference type="EC" id="5.1.99.6" evidence="19"/>
<feature type="binding site" evidence="17">
    <location>
        <position position="444"/>
    </location>
    <ligand>
        <name>AMP</name>
        <dbReference type="ChEBI" id="CHEBI:456215"/>
    </ligand>
</feature>
<evidence type="ECO:0000256" key="8">
    <source>
        <dbReference type="ARBA" id="ARBA00022857"/>
    </source>
</evidence>
<dbReference type="Proteomes" id="UP000474757">
    <property type="component" value="Unassembled WGS sequence"/>
</dbReference>